<evidence type="ECO:0000256" key="2">
    <source>
        <dbReference type="ARBA" id="ARBA00022737"/>
    </source>
</evidence>
<dbReference type="EMBL" id="CATOUU010000025">
    <property type="protein sequence ID" value="CAI9913424.1"/>
    <property type="molecule type" value="Genomic_DNA"/>
</dbReference>
<keyword evidence="2" id="KW-0677">Repeat</keyword>
<reference evidence="3" key="1">
    <citation type="submission" date="2023-06" db="EMBL/GenBank/DDBJ databases">
        <authorList>
            <person name="Kurt Z."/>
        </authorList>
    </citation>
    <scope>NUCLEOTIDE SEQUENCE</scope>
</reference>
<dbReference type="AlphaFoldDB" id="A0AA86N6K8"/>
<reference evidence="4 5" key="2">
    <citation type="submission" date="2024-07" db="EMBL/GenBank/DDBJ databases">
        <authorList>
            <person name="Akdeniz Z."/>
        </authorList>
    </citation>
    <scope>NUCLEOTIDE SEQUENCE [LARGE SCALE GENOMIC DNA]</scope>
</reference>
<dbReference type="Gene3D" id="3.80.10.10">
    <property type="entry name" value="Ribonuclease Inhibitor"/>
    <property type="match status" value="1"/>
</dbReference>
<sequence length="429" mass="49759">MQPTEGQNDSQNKQTNQNLESVSKYSQKMIKIYRKQIQKGYLNIQKNSKLKDLAFIRNLNIQRLTLEDCNNIIPNFESKNIQEIFIEYCDFTNKDISFNCPSLTNLGFNSCGVLKLDQLKTLSNLIELKLNENIGIDLAPLQYCTKLNVLWMIDLNLTNLDVLMHLTNLVELSLNDNENVEIKSLQFLIKLTKLGLAGGYLTNLNTLQYLTNLIELNLNDNENIDINPLQYLAKLTILGLERCRLTKLNSLRSLVSLEQLYLQENQGIDITPLQYLKKLKKLQLNYCDLDNIEALRPLVELQELQISLNSIISIQPVNQLKQIYILNTMGNKIIDFQAIQTHPHFQEFVIVCQHKPTKEQLLAGHKMTCISYSTDSFRRMQKFRISFNLQQASHKKKIVEQIKSSFIKQSEFITQVAQFFQKLSYIDEQ</sequence>
<dbReference type="PANTHER" id="PTHR46652">
    <property type="entry name" value="LEUCINE-RICH REPEAT AND IQ DOMAIN-CONTAINING PROTEIN 1-RELATED"/>
    <property type="match status" value="1"/>
</dbReference>
<dbReference type="PANTHER" id="PTHR46652:SF3">
    <property type="entry name" value="LEUCINE-RICH REPEAT-CONTAINING PROTEIN 9"/>
    <property type="match status" value="1"/>
</dbReference>
<keyword evidence="1" id="KW-0433">Leucine-rich repeat</keyword>
<dbReference type="SUPFAM" id="SSF52058">
    <property type="entry name" value="L domain-like"/>
    <property type="match status" value="1"/>
</dbReference>
<evidence type="ECO:0000313" key="3">
    <source>
        <dbReference type="EMBL" id="CAI9913424.1"/>
    </source>
</evidence>
<dbReference type="InterPro" id="IPR001611">
    <property type="entry name" value="Leu-rich_rpt"/>
</dbReference>
<dbReference type="EMBL" id="CAXDID020000201">
    <property type="protein sequence ID" value="CAL6054176.1"/>
    <property type="molecule type" value="Genomic_DNA"/>
</dbReference>
<evidence type="ECO:0000256" key="1">
    <source>
        <dbReference type="ARBA" id="ARBA00022614"/>
    </source>
</evidence>
<organism evidence="3">
    <name type="scientific">Hexamita inflata</name>
    <dbReference type="NCBI Taxonomy" id="28002"/>
    <lineage>
        <taxon>Eukaryota</taxon>
        <taxon>Metamonada</taxon>
        <taxon>Diplomonadida</taxon>
        <taxon>Hexamitidae</taxon>
        <taxon>Hexamitinae</taxon>
        <taxon>Hexamita</taxon>
    </lineage>
</organism>
<proteinExistence type="predicted"/>
<name>A0AA86N6K8_9EUKA</name>
<accession>A0AA86N6K8</accession>
<gene>
    <name evidence="3" type="ORF">HINF_LOCUS1069</name>
    <name evidence="4" type="ORF">HINF_LOCUS45940</name>
</gene>
<protein>
    <submittedName>
        <fullName evidence="3">Leucine-rich repeat domain-containing protein</fullName>
    </submittedName>
    <submittedName>
        <fullName evidence="4">Leucine-rich_repeat domain-containing protein</fullName>
    </submittedName>
</protein>
<dbReference type="InterPro" id="IPR032675">
    <property type="entry name" value="LRR_dom_sf"/>
</dbReference>
<dbReference type="Proteomes" id="UP001642409">
    <property type="component" value="Unassembled WGS sequence"/>
</dbReference>
<evidence type="ECO:0000313" key="5">
    <source>
        <dbReference type="Proteomes" id="UP001642409"/>
    </source>
</evidence>
<evidence type="ECO:0000313" key="4">
    <source>
        <dbReference type="EMBL" id="CAL6054176.1"/>
    </source>
</evidence>
<dbReference type="PROSITE" id="PS51450">
    <property type="entry name" value="LRR"/>
    <property type="match status" value="2"/>
</dbReference>
<dbReference type="InterPro" id="IPR050836">
    <property type="entry name" value="SDS22/Internalin_LRR"/>
</dbReference>
<keyword evidence="5" id="KW-1185">Reference proteome</keyword>
<comment type="caution">
    <text evidence="3">The sequence shown here is derived from an EMBL/GenBank/DDBJ whole genome shotgun (WGS) entry which is preliminary data.</text>
</comment>